<keyword evidence="14" id="KW-1185">Reference proteome</keyword>
<proteinExistence type="inferred from homology"/>
<feature type="active site" description="Charge relay system" evidence="9">
    <location>
        <position position="533"/>
    </location>
</feature>
<dbReference type="Gene3D" id="3.40.50.200">
    <property type="entry name" value="Peptidase S8/S53 domain"/>
    <property type="match status" value="1"/>
</dbReference>
<comment type="cofactor">
    <cofactor evidence="1">
        <name>Ca(2+)</name>
        <dbReference type="ChEBI" id="CHEBI:29108"/>
    </cofactor>
</comment>
<evidence type="ECO:0000256" key="2">
    <source>
        <dbReference type="ARBA" id="ARBA00004613"/>
    </source>
</evidence>
<dbReference type="InterPro" id="IPR023828">
    <property type="entry name" value="Peptidase_S8_Ser-AS"/>
</dbReference>
<dbReference type="PROSITE" id="PS51892">
    <property type="entry name" value="SUBTILASE"/>
    <property type="match status" value="1"/>
</dbReference>
<evidence type="ECO:0000259" key="11">
    <source>
        <dbReference type="Pfam" id="PF00082"/>
    </source>
</evidence>
<feature type="compositionally biased region" description="Acidic residues" evidence="10">
    <location>
        <begin position="172"/>
        <end position="185"/>
    </location>
</feature>
<feature type="domain" description="Bacterial Ig" evidence="12">
    <location>
        <begin position="855"/>
        <end position="935"/>
    </location>
</feature>
<dbReference type="SUPFAM" id="SSF52743">
    <property type="entry name" value="Subtilisin-like"/>
    <property type="match status" value="1"/>
</dbReference>
<dbReference type="InterPro" id="IPR050131">
    <property type="entry name" value="Peptidase_S8_subtilisin-like"/>
</dbReference>
<name>A0ABY9KTN4_9BACI</name>
<keyword evidence="6 9" id="KW-0378">Hydrolase</keyword>
<dbReference type="PROSITE" id="PS00138">
    <property type="entry name" value="SUBTILASE_SER"/>
    <property type="match status" value="1"/>
</dbReference>
<dbReference type="PANTHER" id="PTHR43806">
    <property type="entry name" value="PEPTIDASE S8"/>
    <property type="match status" value="1"/>
</dbReference>
<dbReference type="RefSeq" id="WP_348027110.1">
    <property type="nucleotide sequence ID" value="NZ_CP129113.1"/>
</dbReference>
<dbReference type="InterPro" id="IPR022398">
    <property type="entry name" value="Peptidase_S8_His-AS"/>
</dbReference>
<dbReference type="PROSITE" id="PS00137">
    <property type="entry name" value="SUBTILASE_HIS"/>
    <property type="match status" value="1"/>
</dbReference>
<dbReference type="InterPro" id="IPR000209">
    <property type="entry name" value="Peptidase_S8/S53_dom"/>
</dbReference>
<evidence type="ECO:0000313" key="14">
    <source>
        <dbReference type="Proteomes" id="UP001180087"/>
    </source>
</evidence>
<feature type="active site" description="Charge relay system" evidence="9">
    <location>
        <position position="498"/>
    </location>
</feature>
<evidence type="ECO:0000256" key="9">
    <source>
        <dbReference type="PROSITE-ProRule" id="PRU01240"/>
    </source>
</evidence>
<feature type="compositionally biased region" description="Polar residues" evidence="10">
    <location>
        <begin position="152"/>
        <end position="162"/>
    </location>
</feature>
<dbReference type="InterPro" id="IPR041498">
    <property type="entry name" value="Big_6"/>
</dbReference>
<keyword evidence="4" id="KW-0964">Secreted</keyword>
<dbReference type="InterPro" id="IPR015500">
    <property type="entry name" value="Peptidase_S8_subtilisin-rel"/>
</dbReference>
<evidence type="ECO:0000313" key="13">
    <source>
        <dbReference type="EMBL" id="WLV24264.1"/>
    </source>
</evidence>
<dbReference type="Gene3D" id="2.60.40.10">
    <property type="entry name" value="Immunoglobulins"/>
    <property type="match status" value="1"/>
</dbReference>
<evidence type="ECO:0000256" key="5">
    <source>
        <dbReference type="ARBA" id="ARBA00022670"/>
    </source>
</evidence>
<dbReference type="Pfam" id="PF00082">
    <property type="entry name" value="Peptidase_S8"/>
    <property type="match status" value="1"/>
</dbReference>
<evidence type="ECO:0000256" key="7">
    <source>
        <dbReference type="ARBA" id="ARBA00022825"/>
    </source>
</evidence>
<dbReference type="InterPro" id="IPR013783">
    <property type="entry name" value="Ig-like_fold"/>
</dbReference>
<dbReference type="InterPro" id="IPR036852">
    <property type="entry name" value="Peptidase_S8/S53_dom_sf"/>
</dbReference>
<feature type="region of interest" description="Disordered" evidence="10">
    <location>
        <begin position="150"/>
        <end position="185"/>
    </location>
</feature>
<evidence type="ECO:0000256" key="6">
    <source>
        <dbReference type="ARBA" id="ARBA00022801"/>
    </source>
</evidence>
<keyword evidence="8" id="KW-0106">Calcium</keyword>
<dbReference type="InterPro" id="IPR034084">
    <property type="entry name" value="Thermitase-like_dom"/>
</dbReference>
<dbReference type="Proteomes" id="UP001180087">
    <property type="component" value="Chromosome"/>
</dbReference>
<dbReference type="CDD" id="cd07484">
    <property type="entry name" value="Peptidases_S8_Thermitase_like"/>
    <property type="match status" value="1"/>
</dbReference>
<dbReference type="PANTHER" id="PTHR43806:SF11">
    <property type="entry name" value="CEREVISIN-RELATED"/>
    <property type="match status" value="1"/>
</dbReference>
<reference evidence="13" key="1">
    <citation type="submission" date="2023-06" db="EMBL/GenBank/DDBJ databases">
        <title>A Treasure from Seagulls: Isolation and Description of Aciduricobacillus qingdaonensis gen. nov., sp. nov., a Rare Obligately Uric Acid-utilizing Member in the Family Bacillaceae.</title>
        <authorList>
            <person name="Liu W."/>
            <person name="Wang B."/>
        </authorList>
    </citation>
    <scope>NUCLEOTIDE SEQUENCE</scope>
    <source>
        <strain evidence="13">44XB</strain>
    </source>
</reference>
<evidence type="ECO:0000256" key="1">
    <source>
        <dbReference type="ARBA" id="ARBA00001913"/>
    </source>
</evidence>
<sequence>MDRTGRIQLLSITMVLSLILGLMLPFAPSKVAKAEENDSELINQAAEVKSGDSIEATFDKPGIRWYVFKPNLNDIKKFTHVELNLKSKDLLNISIYSSKKNALEEKTFGQYRAGTDYSMKPAEVAFPYAWDGPYYIKVEYFGKAEIEEIKSPETTPDSNAESETNKDTVTTEQEEVTSDTEEELDLSTTYTLSVKDVKKQPAKEDELSSCPVEMSAAAKKSGGKALLQSIRQFRDGTLAKSQAGREMSALYYKAAPFVMVKVAKDSNARDRVYKNLMTLQPLIKDLNNNGLDSSYVISKSEQAAIEELYNFVADASPGILNKEMQKLANKAGIKSLAGDQAASTMTKMGVKLSGGSGTGGKLLIKMKPGKSVDSISAARSVKSYNVSKAEPVDEDDTMLKDLYVFDLEEQLPKGMSAKAVSATATSAAKQIEALPEVEYVEKAQKYQVHSEDIQYSYQWSLSNRGQNGGTNGADIRNAALQNLVNKRNLKQTVIAVVDTGVDNSLTDLKNSVDMSIGKNFVDPNEPATDDYGHGTHVAGIIAAAANNDYSMAGINQKARIMPVKVLNAAGFGDTEEIAYGIKYAADHGAKVINLSLGGEYSRTLEYVLKYAYSKGIIIVAASGNENVPELSYPAASKYTISVGGTNSLDVVSDFSNYGNALDLVAPGSNIPSLVPNGNVTYMSGTSMAAPHVSATVGLMLSRNPKLKFADVRTALKETAKKNTFVPSEEPEEFSGEYEVDKDGNLVEVKPDVPAGSDMHAGFGRLNAYNAFSAVDLNVKLKPVLDNRRIITGTAVKGAKVEVKKGKTVLAKGTVNTKGAFSMKIPAQTNKTELYVTVSAGDVKTTVRTYVAKGKAPASPKVNKVTNKSSYATGTAPLDTKVVLTNKSKKVIAQGAVNSKGQFKLKMAKQKAGTVLYAKSVDPAKRNSKQVKVTVAKAK</sequence>
<feature type="active site" description="Charge relay system" evidence="9">
    <location>
        <position position="686"/>
    </location>
</feature>
<evidence type="ECO:0000256" key="4">
    <source>
        <dbReference type="ARBA" id="ARBA00022525"/>
    </source>
</evidence>
<dbReference type="Pfam" id="PF17936">
    <property type="entry name" value="Big_6"/>
    <property type="match status" value="2"/>
</dbReference>
<gene>
    <name evidence="13" type="ORF">QR721_11550</name>
</gene>
<comment type="subcellular location">
    <subcellularLocation>
        <location evidence="2">Secreted</location>
    </subcellularLocation>
</comment>
<feature type="domain" description="Bacterial Ig" evidence="12">
    <location>
        <begin position="782"/>
        <end position="838"/>
    </location>
</feature>
<keyword evidence="7 9" id="KW-0720">Serine protease</keyword>
<protein>
    <submittedName>
        <fullName evidence="13">S8 family serine peptidase</fullName>
    </submittedName>
</protein>
<feature type="domain" description="Peptidase S8/S53" evidence="11">
    <location>
        <begin position="490"/>
        <end position="722"/>
    </location>
</feature>
<keyword evidence="5 9" id="KW-0645">Protease</keyword>
<evidence type="ECO:0000259" key="12">
    <source>
        <dbReference type="Pfam" id="PF17936"/>
    </source>
</evidence>
<accession>A0ABY9KTN4</accession>
<dbReference type="PRINTS" id="PR00723">
    <property type="entry name" value="SUBTILISIN"/>
</dbReference>
<evidence type="ECO:0000256" key="10">
    <source>
        <dbReference type="SAM" id="MobiDB-lite"/>
    </source>
</evidence>
<comment type="similarity">
    <text evidence="3 9">Belongs to the peptidase S8 family.</text>
</comment>
<evidence type="ECO:0000256" key="3">
    <source>
        <dbReference type="ARBA" id="ARBA00011073"/>
    </source>
</evidence>
<dbReference type="EMBL" id="CP129113">
    <property type="protein sequence ID" value="WLV24264.1"/>
    <property type="molecule type" value="Genomic_DNA"/>
</dbReference>
<evidence type="ECO:0000256" key="8">
    <source>
        <dbReference type="ARBA" id="ARBA00022837"/>
    </source>
</evidence>
<organism evidence="13 14">
    <name type="scientific">Aciduricibacillus chroicocephali</name>
    <dbReference type="NCBI Taxonomy" id="3054939"/>
    <lineage>
        <taxon>Bacteria</taxon>
        <taxon>Bacillati</taxon>
        <taxon>Bacillota</taxon>
        <taxon>Bacilli</taxon>
        <taxon>Bacillales</taxon>
        <taxon>Bacillaceae</taxon>
        <taxon>Aciduricibacillus</taxon>
    </lineage>
</organism>